<evidence type="ECO:0000313" key="2">
    <source>
        <dbReference type="Proteomes" id="UP000824881"/>
    </source>
</evidence>
<keyword evidence="2" id="KW-1185">Reference proteome</keyword>
<sequence>MDSPYNGSTSSLLKQNRSRVNSNVSSGTNGYPSSISDKYSLSPSPASWGTPLLMSVPEPDDYLHNPDPRRDRKLDRGGTVFSSRGFANLGCLLLLITAILMLFAGKAIPSTQHIVTKCRQGYPILSHVLIPTQSTQGGFGLGGINASGQIPEMPGNWGLIDRDTPKEAYVKKSYRGEVEMELVFSDEFNKDGRTFYPGDDPYWEAPDYHYWGTEDLEWYDPAQVTTAGGHLQLTLEKIDNPANNHDLNYRSGMIQSWNKFCFTGGIIEGSNNVAGLWPAVWTMGNLGRAGYGASLEGMWPYSYDTCDVGTLANQTYPGTRLPAAAHENGDPTAKGELSYLPGQRLSACTCPGEPHPGPVRANGDYVGRGAPEIDVFEATIEDGIGKVSMSSQWAPYNAGYDWKNTTDNMIMHDGDRTHLNTYKGGIWQQCTSGLSITNQACYELEGGCFAVYGFEYSPGFDDAYITWINDGTPSWTIVARGMGLDTVAEIGPRPIPQEPMYIIANLGFSLKFGPINFEQVTFPTTMAIDWIRVYQPVGKKNFGCDPADFPTASYIRAYPEAYANPNLTVWSQNTQPKPYSRPSSNDSAHLDSPVEFLRQIASECQHQGPGNPDYAQYKQAEADYALALKPNRRAKALIDHATFEDIWAVLHGLDRRTPQFRFWVRKMFTLGPPPEDLPGPPFHRDSPDLVVLHEGLPIALQEHIYDILCYCHELGGHGGRDRTCAITRSRYSWIPKDLIARFIRHCPTCGTKKGCSINVAFPSPALGVVDQRDYNDELSRLQEKLSHIAEEQAEEASDGPSTSSEDSRPTRRYSTTSSSSNTSTTAVESFPLHPEHPMLRLAATGSHRGPLAPEIRNRFMAKSESASDTSSLPMSRFSSSTTSSSSACSTPMSREVSLYGGLPNGWQYVSEYHDAYNKFAENKLRHLPREAERLARREIQLHPRVPSVAPLGAAIYSDEDEDDLVVLPPIDEPPKQPSELPGELPELRSLQPTSPQIDPQLMELHAHNDPDPRYVSFYEMDNNAGPAWSDSGCYVVYDPSLNPLDATAHAH</sequence>
<accession>A0ACB7IHS4</accession>
<name>A0ACB7IHS4_PLECO</name>
<proteinExistence type="predicted"/>
<protein>
    <submittedName>
        <fullName evidence="1">Uncharacterized protein</fullName>
    </submittedName>
</protein>
<dbReference type="Proteomes" id="UP000824881">
    <property type="component" value="Unassembled WGS sequence"/>
</dbReference>
<comment type="caution">
    <text evidence="1">The sequence shown here is derived from an EMBL/GenBank/DDBJ whole genome shotgun (WGS) entry which is preliminary data.</text>
</comment>
<reference evidence="1 2" key="1">
    <citation type="journal article" date="2021" name="Appl. Environ. Microbiol.">
        <title>Genetic linkage and physical mapping for an oyster mushroom Pleurotus cornucopiae and QTL analysis for the trait cap color.</title>
        <authorList>
            <person name="Zhang Y."/>
            <person name="Gao W."/>
            <person name="Sonnenberg A."/>
            <person name="Chen Q."/>
            <person name="Zhang J."/>
            <person name="Huang C."/>
        </authorList>
    </citation>
    <scope>NUCLEOTIDE SEQUENCE [LARGE SCALE GENOMIC DNA]</scope>
    <source>
        <strain evidence="1">CCMSSC00406</strain>
    </source>
</reference>
<dbReference type="EMBL" id="WQMT02000011">
    <property type="protein sequence ID" value="KAG9217700.1"/>
    <property type="molecule type" value="Genomic_DNA"/>
</dbReference>
<organism evidence="1 2">
    <name type="scientific">Pleurotus cornucopiae</name>
    <name type="common">Cornucopia mushroom</name>
    <dbReference type="NCBI Taxonomy" id="5321"/>
    <lineage>
        <taxon>Eukaryota</taxon>
        <taxon>Fungi</taxon>
        <taxon>Dikarya</taxon>
        <taxon>Basidiomycota</taxon>
        <taxon>Agaricomycotina</taxon>
        <taxon>Agaricomycetes</taxon>
        <taxon>Agaricomycetidae</taxon>
        <taxon>Agaricales</taxon>
        <taxon>Pleurotineae</taxon>
        <taxon>Pleurotaceae</taxon>
        <taxon>Pleurotus</taxon>
    </lineage>
</organism>
<evidence type="ECO:0000313" key="1">
    <source>
        <dbReference type="EMBL" id="KAG9217700.1"/>
    </source>
</evidence>
<gene>
    <name evidence="1" type="ORF">CCMSSC00406_0003611</name>
</gene>